<gene>
    <name evidence="1" type="ORF">NQ314_020944</name>
</gene>
<proteinExistence type="predicted"/>
<dbReference type="PANTHER" id="PTHR21879">
    <property type="entry name" value="FI03362P-RELATED-RELATED"/>
    <property type="match status" value="1"/>
</dbReference>
<dbReference type="GO" id="GO:0016020">
    <property type="term" value="C:membrane"/>
    <property type="evidence" value="ECO:0007669"/>
    <property type="project" value="TreeGrafter"/>
</dbReference>
<name>A0AAV8WIR1_9CUCU</name>
<keyword evidence="2" id="KW-1185">Reference proteome</keyword>
<reference evidence="1" key="1">
    <citation type="journal article" date="2023" name="Insect Mol. Biol.">
        <title>Genome sequencing provides insights into the evolution of gene families encoding plant cell wall-degrading enzymes in longhorned beetles.</title>
        <authorList>
            <person name="Shin N.R."/>
            <person name="Okamura Y."/>
            <person name="Kirsch R."/>
            <person name="Pauchet Y."/>
        </authorList>
    </citation>
    <scope>NUCLEOTIDE SEQUENCE</scope>
    <source>
        <strain evidence="1">RBIC_L_NR</strain>
    </source>
</reference>
<sequence length="165" mass="17944">MLDTLKIFSDNVDVTRNSYHVNEVSSRTDDSLESGVEEFIKSHNIKFNLPIVGFVTIDARSLDKEEIDLKLNFNSGGAAEAITLVPFALGILGLKAWNGLQLAFFSFIISTGLAIFQLCQKLAADSAHAHIAAAPGPWETLAANQYAARSFGDAQQMAYSAYTQL</sequence>
<dbReference type="AlphaFoldDB" id="A0AAV8WIR1"/>
<dbReference type="PANTHER" id="PTHR21879:SF6">
    <property type="entry name" value="OSIRIS 19, ISOFORM A"/>
    <property type="match status" value="1"/>
</dbReference>
<accession>A0AAV8WIR1</accession>
<dbReference type="InterPro" id="IPR012464">
    <property type="entry name" value="DUF1676"/>
</dbReference>
<dbReference type="EMBL" id="JANEYF010005821">
    <property type="protein sequence ID" value="KAJ8926665.1"/>
    <property type="molecule type" value="Genomic_DNA"/>
</dbReference>
<dbReference type="Proteomes" id="UP001162156">
    <property type="component" value="Unassembled WGS sequence"/>
</dbReference>
<evidence type="ECO:0000313" key="1">
    <source>
        <dbReference type="EMBL" id="KAJ8926665.1"/>
    </source>
</evidence>
<evidence type="ECO:0000313" key="2">
    <source>
        <dbReference type="Proteomes" id="UP001162156"/>
    </source>
</evidence>
<comment type="caution">
    <text evidence="1">The sequence shown here is derived from an EMBL/GenBank/DDBJ whole genome shotgun (WGS) entry which is preliminary data.</text>
</comment>
<organism evidence="1 2">
    <name type="scientific">Rhamnusium bicolor</name>
    <dbReference type="NCBI Taxonomy" id="1586634"/>
    <lineage>
        <taxon>Eukaryota</taxon>
        <taxon>Metazoa</taxon>
        <taxon>Ecdysozoa</taxon>
        <taxon>Arthropoda</taxon>
        <taxon>Hexapoda</taxon>
        <taxon>Insecta</taxon>
        <taxon>Pterygota</taxon>
        <taxon>Neoptera</taxon>
        <taxon>Endopterygota</taxon>
        <taxon>Coleoptera</taxon>
        <taxon>Polyphaga</taxon>
        <taxon>Cucujiformia</taxon>
        <taxon>Chrysomeloidea</taxon>
        <taxon>Cerambycidae</taxon>
        <taxon>Lepturinae</taxon>
        <taxon>Rhagiini</taxon>
        <taxon>Rhamnusium</taxon>
    </lineage>
</organism>
<protein>
    <submittedName>
        <fullName evidence="1">Uncharacterized protein</fullName>
    </submittedName>
</protein>